<evidence type="ECO:0000313" key="2">
    <source>
        <dbReference type="EMBL" id="GGG85230.1"/>
    </source>
</evidence>
<dbReference type="RefSeq" id="WP_188555098.1">
    <property type="nucleotide sequence ID" value="NZ_BMGT01000003.1"/>
</dbReference>
<sequence length="145" mass="15677">MEAALENGDQQLAYALLRIVVGLNLLMHGISRMLIGPGVFASKLVGQFAHAPLPVWSIWSFGMVLPAIEALLGLLLLIGLRTRATLVAGSLLIMVLTFGSALVQDWPAAGLQLTYALVYFVLLLLLQYNGWSVDAWMARGNKQAS</sequence>
<dbReference type="PANTHER" id="PTHR33452">
    <property type="entry name" value="OXIDOREDUCTASE CATD-RELATED"/>
    <property type="match status" value="1"/>
</dbReference>
<reference evidence="2" key="2">
    <citation type="submission" date="2020-09" db="EMBL/GenBank/DDBJ databases">
        <authorList>
            <person name="Sun Q."/>
            <person name="Zhou Y."/>
        </authorList>
    </citation>
    <scope>NUCLEOTIDE SEQUENCE</scope>
    <source>
        <strain evidence="2">CGMCC 1.12997</strain>
    </source>
</reference>
<organism evidence="2 3">
    <name type="scientific">Edaphobacter dinghuensis</name>
    <dbReference type="NCBI Taxonomy" id="1560005"/>
    <lineage>
        <taxon>Bacteria</taxon>
        <taxon>Pseudomonadati</taxon>
        <taxon>Acidobacteriota</taxon>
        <taxon>Terriglobia</taxon>
        <taxon>Terriglobales</taxon>
        <taxon>Acidobacteriaceae</taxon>
        <taxon>Edaphobacter</taxon>
    </lineage>
</organism>
<dbReference type="AlphaFoldDB" id="A0A917HN85"/>
<comment type="caution">
    <text evidence="2">The sequence shown here is derived from an EMBL/GenBank/DDBJ whole genome shotgun (WGS) entry which is preliminary data.</text>
</comment>
<dbReference type="EMBL" id="BMGT01000003">
    <property type="protein sequence ID" value="GGG85230.1"/>
    <property type="molecule type" value="Genomic_DNA"/>
</dbReference>
<feature type="transmembrane region" description="Helical" evidence="1">
    <location>
        <begin position="12"/>
        <end position="35"/>
    </location>
</feature>
<evidence type="ECO:0000256" key="1">
    <source>
        <dbReference type="SAM" id="Phobius"/>
    </source>
</evidence>
<dbReference type="GO" id="GO:0005886">
    <property type="term" value="C:plasma membrane"/>
    <property type="evidence" value="ECO:0007669"/>
    <property type="project" value="UniProtKB-SubCell"/>
</dbReference>
<evidence type="ECO:0008006" key="4">
    <source>
        <dbReference type="Google" id="ProtNLM"/>
    </source>
</evidence>
<keyword evidence="3" id="KW-1185">Reference proteome</keyword>
<dbReference type="PANTHER" id="PTHR33452:SF1">
    <property type="entry name" value="INNER MEMBRANE PROTEIN YPHA-RELATED"/>
    <property type="match status" value="1"/>
</dbReference>
<dbReference type="InterPro" id="IPR051907">
    <property type="entry name" value="DoxX-like_oxidoreductase"/>
</dbReference>
<keyword evidence="1" id="KW-0472">Membrane</keyword>
<feature type="transmembrane region" description="Helical" evidence="1">
    <location>
        <begin position="84"/>
        <end position="103"/>
    </location>
</feature>
<name>A0A917HN85_9BACT</name>
<dbReference type="Proteomes" id="UP000647241">
    <property type="component" value="Unassembled WGS sequence"/>
</dbReference>
<protein>
    <recommendedName>
        <fullName evidence="4">Thiosulfate dehydrogenase [quinone] large subunit</fullName>
    </recommendedName>
</protein>
<keyword evidence="1" id="KW-1133">Transmembrane helix</keyword>
<accession>A0A917HN85</accession>
<evidence type="ECO:0000313" key="3">
    <source>
        <dbReference type="Proteomes" id="UP000647241"/>
    </source>
</evidence>
<keyword evidence="1" id="KW-0812">Transmembrane</keyword>
<proteinExistence type="predicted"/>
<reference evidence="2" key="1">
    <citation type="journal article" date="2014" name="Int. J. Syst. Evol. Microbiol.">
        <title>Complete genome sequence of Corynebacterium casei LMG S-19264T (=DSM 44701T), isolated from a smear-ripened cheese.</title>
        <authorList>
            <consortium name="US DOE Joint Genome Institute (JGI-PGF)"/>
            <person name="Walter F."/>
            <person name="Albersmeier A."/>
            <person name="Kalinowski J."/>
            <person name="Ruckert C."/>
        </authorList>
    </citation>
    <scope>NUCLEOTIDE SEQUENCE</scope>
    <source>
        <strain evidence="2">CGMCC 1.12997</strain>
    </source>
</reference>
<gene>
    <name evidence="2" type="ORF">GCM10011585_31380</name>
</gene>
<feature type="transmembrane region" description="Helical" evidence="1">
    <location>
        <begin position="55"/>
        <end position="77"/>
    </location>
</feature>
<feature type="transmembrane region" description="Helical" evidence="1">
    <location>
        <begin position="109"/>
        <end position="129"/>
    </location>
</feature>